<evidence type="ECO:0000256" key="8">
    <source>
        <dbReference type="ARBA" id="ARBA00023136"/>
    </source>
</evidence>
<dbReference type="PANTHER" id="PTHR30413">
    <property type="entry name" value="INNER MEMBRANE TRANSPORT PERMEASE"/>
    <property type="match status" value="1"/>
</dbReference>
<comment type="caution">
    <text evidence="11">The sequence shown here is derived from an EMBL/GenBank/DDBJ whole genome shotgun (WGS) entry which is preliminary data.</text>
</comment>
<sequence length="271" mass="31047">MSNLESPFKINRPAAKIFKSVLFALFLREMQTRFGARRMGFIWLILEPLAILVIILVFHSFLRTTPMQGMDFVMYMVSGIVPFHMMRSIAWRLTDAIGANQGLFAYRQVMPFDTFVARVLVELCAYSCAYIIICFALSFWLKKDVSINDPLMWVLALLVGVLLSFSLGIAFAIISHSIPNSARICKLSFIPLYITAGVFFPVWELPSEKMYFISWNPYVEVIDNIRAAAFDNYPVTKGLSAGYPIYFTIVLTFIVMLIYRRQRQVLRAPKA</sequence>
<reference evidence="11 12" key="1">
    <citation type="submission" date="2021-02" db="EMBL/GenBank/DDBJ databases">
        <title>Draft genome of the type strains Burkholderia anthina DSM16086.</title>
        <authorList>
            <person name="Hertel R."/>
            <person name="Meissner J."/>
            <person name="Poehlein A."/>
            <person name="Daniel R."/>
            <person name="Commichau F.M."/>
        </authorList>
    </citation>
    <scope>NUCLEOTIDE SEQUENCE [LARGE SCALE GENOMIC DNA]</scope>
    <source>
        <strain evidence="11 12">DSM 16086</strain>
    </source>
</reference>
<feature type="domain" description="ABC transmembrane type-2" evidence="10">
    <location>
        <begin position="39"/>
        <end position="262"/>
    </location>
</feature>
<evidence type="ECO:0000256" key="1">
    <source>
        <dbReference type="ARBA" id="ARBA00004429"/>
    </source>
</evidence>
<dbReference type="Proteomes" id="UP000755577">
    <property type="component" value="Unassembled WGS sequence"/>
</dbReference>
<dbReference type="GeneID" id="56502095"/>
<feature type="transmembrane region" description="Helical" evidence="9">
    <location>
        <begin position="153"/>
        <end position="175"/>
    </location>
</feature>
<feature type="transmembrane region" description="Helical" evidence="9">
    <location>
        <begin position="241"/>
        <end position="259"/>
    </location>
</feature>
<keyword evidence="8 9" id="KW-0472">Membrane</keyword>
<name>A0ABS2AZ72_9BURK</name>
<dbReference type="PRINTS" id="PR00164">
    <property type="entry name" value="ABC2TRNSPORT"/>
</dbReference>
<feature type="transmembrane region" description="Helical" evidence="9">
    <location>
        <begin position="40"/>
        <end position="61"/>
    </location>
</feature>
<evidence type="ECO:0000256" key="7">
    <source>
        <dbReference type="ARBA" id="ARBA00022989"/>
    </source>
</evidence>
<dbReference type="InterPro" id="IPR000412">
    <property type="entry name" value="ABC_2_transport"/>
</dbReference>
<accession>A0ABS2AZ72</accession>
<gene>
    <name evidence="11" type="ORF">JQK92_05825</name>
</gene>
<dbReference type="InterPro" id="IPR013525">
    <property type="entry name" value="ABC2_TM"/>
</dbReference>
<evidence type="ECO:0000313" key="12">
    <source>
        <dbReference type="Proteomes" id="UP000755577"/>
    </source>
</evidence>
<dbReference type="Pfam" id="PF01061">
    <property type="entry name" value="ABC2_membrane"/>
    <property type="match status" value="1"/>
</dbReference>
<evidence type="ECO:0000256" key="9">
    <source>
        <dbReference type="RuleBase" id="RU361157"/>
    </source>
</evidence>
<evidence type="ECO:0000256" key="3">
    <source>
        <dbReference type="ARBA" id="ARBA00022448"/>
    </source>
</evidence>
<keyword evidence="5" id="KW-0997">Cell inner membrane</keyword>
<comment type="similarity">
    <text evidence="2 9">Belongs to the ABC-2 integral membrane protein family.</text>
</comment>
<keyword evidence="7 9" id="KW-1133">Transmembrane helix</keyword>
<dbReference type="PROSITE" id="PS51012">
    <property type="entry name" value="ABC_TM2"/>
    <property type="match status" value="1"/>
</dbReference>
<keyword evidence="12" id="KW-1185">Reference proteome</keyword>
<evidence type="ECO:0000256" key="4">
    <source>
        <dbReference type="ARBA" id="ARBA00022475"/>
    </source>
</evidence>
<keyword evidence="6 9" id="KW-0812">Transmembrane</keyword>
<evidence type="ECO:0000256" key="6">
    <source>
        <dbReference type="ARBA" id="ARBA00022692"/>
    </source>
</evidence>
<comment type="subcellular location">
    <subcellularLocation>
        <location evidence="1 9">Cell inner membrane</location>
        <topology evidence="1 9">Multi-pass membrane protein</topology>
    </subcellularLocation>
</comment>
<dbReference type="RefSeq" id="WP_174927177.1">
    <property type="nucleotide sequence ID" value="NZ_CABVLY010000016.1"/>
</dbReference>
<feature type="transmembrane region" description="Helical" evidence="9">
    <location>
        <begin position="73"/>
        <end position="94"/>
    </location>
</feature>
<organism evidence="11 12">
    <name type="scientific">Burkholderia anthina</name>
    <dbReference type="NCBI Taxonomy" id="179879"/>
    <lineage>
        <taxon>Bacteria</taxon>
        <taxon>Pseudomonadati</taxon>
        <taxon>Pseudomonadota</taxon>
        <taxon>Betaproteobacteria</taxon>
        <taxon>Burkholderiales</taxon>
        <taxon>Burkholderiaceae</taxon>
        <taxon>Burkholderia</taxon>
        <taxon>Burkholderia cepacia complex</taxon>
    </lineage>
</organism>
<protein>
    <recommendedName>
        <fullName evidence="9">Transport permease protein</fullName>
    </recommendedName>
</protein>
<evidence type="ECO:0000256" key="2">
    <source>
        <dbReference type="ARBA" id="ARBA00007783"/>
    </source>
</evidence>
<evidence type="ECO:0000256" key="5">
    <source>
        <dbReference type="ARBA" id="ARBA00022519"/>
    </source>
</evidence>
<dbReference type="PANTHER" id="PTHR30413:SF8">
    <property type="entry name" value="TRANSPORT PERMEASE PROTEIN"/>
    <property type="match status" value="1"/>
</dbReference>
<keyword evidence="3 9" id="KW-0813">Transport</keyword>
<dbReference type="EMBL" id="JAFCIQ010000003">
    <property type="protein sequence ID" value="MBM2765945.1"/>
    <property type="molecule type" value="Genomic_DNA"/>
</dbReference>
<evidence type="ECO:0000313" key="11">
    <source>
        <dbReference type="EMBL" id="MBM2765945.1"/>
    </source>
</evidence>
<feature type="transmembrane region" description="Helical" evidence="9">
    <location>
        <begin position="187"/>
        <end position="203"/>
    </location>
</feature>
<feature type="transmembrane region" description="Helical" evidence="9">
    <location>
        <begin position="115"/>
        <end position="141"/>
    </location>
</feature>
<proteinExistence type="inferred from homology"/>
<dbReference type="InterPro" id="IPR047817">
    <property type="entry name" value="ABC2_TM_bact-type"/>
</dbReference>
<keyword evidence="4 9" id="KW-1003">Cell membrane</keyword>
<evidence type="ECO:0000259" key="10">
    <source>
        <dbReference type="PROSITE" id="PS51012"/>
    </source>
</evidence>